<dbReference type="Gene3D" id="3.40.1350.10">
    <property type="match status" value="1"/>
</dbReference>
<sequence length="115" mass="13643">MNTKKIGDKGEDFAVNILESKGYEILERNYRFKRAEIDIIALHQNLLIFIEVKTLNSFNHGYPEERVNQSKIDKLMEAAENYIYAINWQKDIRFDILSIKLNEPAKYLHIEDAFY</sequence>
<keyword evidence="4" id="KW-1185">Reference proteome</keyword>
<protein>
    <recommendedName>
        <fullName evidence="2">UPF0102 protein SAMN05661096_00955</fullName>
    </recommendedName>
</protein>
<gene>
    <name evidence="3" type="ORF">SAMN05661096_00955</name>
</gene>
<reference evidence="4" key="1">
    <citation type="submission" date="2017-04" db="EMBL/GenBank/DDBJ databases">
        <authorList>
            <person name="Varghese N."/>
            <person name="Submissions S."/>
        </authorList>
    </citation>
    <scope>NUCLEOTIDE SEQUENCE [LARGE SCALE GENOMIC DNA]</scope>
    <source>
        <strain evidence="4">DSM 4125</strain>
    </source>
</reference>
<name>A0A1X7IQN0_9BACT</name>
<dbReference type="OrthoDB" id="9802516at2"/>
<comment type="similarity">
    <text evidence="1 2">Belongs to the UPF0102 family.</text>
</comment>
<dbReference type="CDD" id="cd20736">
    <property type="entry name" value="PoNe_Nuclease"/>
    <property type="match status" value="1"/>
</dbReference>
<dbReference type="HAMAP" id="MF_00048">
    <property type="entry name" value="UPF0102"/>
    <property type="match status" value="1"/>
</dbReference>
<dbReference type="RefSeq" id="WP_085515909.1">
    <property type="nucleotide sequence ID" value="NZ_FXAW01000001.1"/>
</dbReference>
<dbReference type="InterPro" id="IPR011856">
    <property type="entry name" value="tRNA_endonuc-like_dom_sf"/>
</dbReference>
<accession>A0A1X7IQN0</accession>
<keyword evidence="3" id="KW-0255">Endonuclease</keyword>
<dbReference type="GO" id="GO:0004519">
    <property type="term" value="F:endonuclease activity"/>
    <property type="evidence" value="ECO:0007669"/>
    <property type="project" value="UniProtKB-KW"/>
</dbReference>
<dbReference type="STRING" id="1028.SAMN05661096_00955"/>
<dbReference type="PANTHER" id="PTHR34039:SF1">
    <property type="entry name" value="UPF0102 PROTEIN YRAN"/>
    <property type="match status" value="1"/>
</dbReference>
<keyword evidence="3" id="KW-0378">Hydrolase</keyword>
<dbReference type="AlphaFoldDB" id="A0A1X7IQN0"/>
<evidence type="ECO:0000256" key="1">
    <source>
        <dbReference type="ARBA" id="ARBA00006738"/>
    </source>
</evidence>
<evidence type="ECO:0000313" key="3">
    <source>
        <dbReference type="EMBL" id="SMG17430.1"/>
    </source>
</evidence>
<keyword evidence="3" id="KW-0540">Nuclease</keyword>
<dbReference type="Pfam" id="PF02021">
    <property type="entry name" value="UPF0102"/>
    <property type="match status" value="1"/>
</dbReference>
<evidence type="ECO:0000256" key="2">
    <source>
        <dbReference type="HAMAP-Rule" id="MF_00048"/>
    </source>
</evidence>
<dbReference type="PANTHER" id="PTHR34039">
    <property type="entry name" value="UPF0102 PROTEIN YRAN"/>
    <property type="match status" value="1"/>
</dbReference>
<dbReference type="InterPro" id="IPR003509">
    <property type="entry name" value="UPF0102_YraN-like"/>
</dbReference>
<dbReference type="SUPFAM" id="SSF52980">
    <property type="entry name" value="Restriction endonuclease-like"/>
    <property type="match status" value="1"/>
</dbReference>
<dbReference type="GO" id="GO:0003676">
    <property type="term" value="F:nucleic acid binding"/>
    <property type="evidence" value="ECO:0007669"/>
    <property type="project" value="InterPro"/>
</dbReference>
<proteinExistence type="inferred from homology"/>
<dbReference type="EMBL" id="FXAW01000001">
    <property type="protein sequence ID" value="SMG17430.1"/>
    <property type="molecule type" value="Genomic_DNA"/>
</dbReference>
<dbReference type="Proteomes" id="UP000193804">
    <property type="component" value="Unassembled WGS sequence"/>
</dbReference>
<organism evidence="3 4">
    <name type="scientific">Marivirga sericea</name>
    <dbReference type="NCBI Taxonomy" id="1028"/>
    <lineage>
        <taxon>Bacteria</taxon>
        <taxon>Pseudomonadati</taxon>
        <taxon>Bacteroidota</taxon>
        <taxon>Cytophagia</taxon>
        <taxon>Cytophagales</taxon>
        <taxon>Marivirgaceae</taxon>
        <taxon>Marivirga</taxon>
    </lineage>
</organism>
<dbReference type="InterPro" id="IPR011335">
    <property type="entry name" value="Restrct_endonuc-II-like"/>
</dbReference>
<evidence type="ECO:0000313" key="4">
    <source>
        <dbReference type="Proteomes" id="UP000193804"/>
    </source>
</evidence>